<feature type="chain" id="PRO_5002487151" description="Transmembrane protein" evidence="2">
    <location>
        <begin position="21"/>
        <end position="253"/>
    </location>
</feature>
<sequence length="253" mass="27873">MRRLALATLAMLLCVSPVLAERLVSQLSTDLIEITSSYDGERITFFGSIEPAAGAEQRFVEGPFHVVIVVTGPAQARVARQKTRNFGIWINTDQVVFDRFPSYFQVLSSGRLLDITSPTTLAVENILPEAQPTVQDEAGWWKSSVFGRELVRLMTQKGFFGLSESGVQFLSNTTYAARLTLPSDAPPGSYLASTYIFRDGEIVARRAEGFAVRKTGFERFLAVSATQQPFVYGIACVAIALFTGWLGGVIFRR</sequence>
<dbReference type="STRING" id="443610.VE25_06055"/>
<dbReference type="AlphaFoldDB" id="A0A0F5FVV7"/>
<dbReference type="OrthoDB" id="9815212at2"/>
<protein>
    <recommendedName>
        <fullName evidence="5">Transmembrane protein</fullName>
    </recommendedName>
</protein>
<accession>A0A0F5FVV7</accession>
<organism evidence="3 4">
    <name type="scientific">Devosia geojensis</name>
    <dbReference type="NCBI Taxonomy" id="443610"/>
    <lineage>
        <taxon>Bacteria</taxon>
        <taxon>Pseudomonadati</taxon>
        <taxon>Pseudomonadota</taxon>
        <taxon>Alphaproteobacteria</taxon>
        <taxon>Hyphomicrobiales</taxon>
        <taxon>Devosiaceae</taxon>
        <taxon>Devosia</taxon>
    </lineage>
</organism>
<gene>
    <name evidence="3" type="ORF">VE25_06055</name>
</gene>
<reference evidence="3 4" key="1">
    <citation type="submission" date="2015-03" db="EMBL/GenBank/DDBJ databases">
        <authorList>
            <person name="Hassan Y.I."/>
            <person name="Lepp D."/>
            <person name="Li X.-Z."/>
            <person name="Zhou T."/>
        </authorList>
    </citation>
    <scope>NUCLEOTIDE SEQUENCE [LARGE SCALE GENOMIC DNA]</scope>
    <source>
        <strain evidence="3 4">BD-c194</strain>
    </source>
</reference>
<dbReference type="PATRIC" id="fig|443610.3.peg.3762"/>
<comment type="caution">
    <text evidence="3">The sequence shown here is derived from an EMBL/GenBank/DDBJ whole genome shotgun (WGS) entry which is preliminary data.</text>
</comment>
<evidence type="ECO:0000256" key="2">
    <source>
        <dbReference type="SAM" id="SignalP"/>
    </source>
</evidence>
<dbReference type="Pfam" id="PF09608">
    <property type="entry name" value="Alph_Pro_TM"/>
    <property type="match status" value="1"/>
</dbReference>
<dbReference type="RefSeq" id="WP_046107696.1">
    <property type="nucleotide sequence ID" value="NZ_JZEX01000060.1"/>
</dbReference>
<keyword evidence="2" id="KW-0732">Signal</keyword>
<dbReference type="Proteomes" id="UP000033632">
    <property type="component" value="Unassembled WGS sequence"/>
</dbReference>
<keyword evidence="4" id="KW-1185">Reference proteome</keyword>
<dbReference type="EMBL" id="JZEX01000060">
    <property type="protein sequence ID" value="KKB12690.1"/>
    <property type="molecule type" value="Genomic_DNA"/>
</dbReference>
<keyword evidence="1" id="KW-1133">Transmembrane helix</keyword>
<dbReference type="InterPro" id="IPR019088">
    <property type="entry name" value="CHP02186-rel_TM"/>
</dbReference>
<evidence type="ECO:0000256" key="1">
    <source>
        <dbReference type="SAM" id="Phobius"/>
    </source>
</evidence>
<name>A0A0F5FVV7_9HYPH</name>
<proteinExistence type="predicted"/>
<evidence type="ECO:0000313" key="4">
    <source>
        <dbReference type="Proteomes" id="UP000033632"/>
    </source>
</evidence>
<feature type="transmembrane region" description="Helical" evidence="1">
    <location>
        <begin position="230"/>
        <end position="251"/>
    </location>
</feature>
<keyword evidence="1" id="KW-0472">Membrane</keyword>
<evidence type="ECO:0008006" key="5">
    <source>
        <dbReference type="Google" id="ProtNLM"/>
    </source>
</evidence>
<evidence type="ECO:0000313" key="3">
    <source>
        <dbReference type="EMBL" id="KKB12690.1"/>
    </source>
</evidence>
<feature type="signal peptide" evidence="2">
    <location>
        <begin position="1"/>
        <end position="20"/>
    </location>
</feature>
<keyword evidence="1" id="KW-0812">Transmembrane</keyword>